<protein>
    <recommendedName>
        <fullName evidence="1">SAC3/GANP/THP3 conserved domain-containing protein</fullName>
    </recommendedName>
</protein>
<evidence type="ECO:0000259" key="1">
    <source>
        <dbReference type="Pfam" id="PF03399"/>
    </source>
</evidence>
<dbReference type="GO" id="GO:0005819">
    <property type="term" value="C:spindle"/>
    <property type="evidence" value="ECO:0007669"/>
    <property type="project" value="TreeGrafter"/>
</dbReference>
<sequence>MEIHAIVRGSCERYCPDAEAKMQVKNSILKKLLNYFEYKNGQKHVPGVLVKEFTRSAADAKVPKAKDMRTELCLNKTVEYLLKDILLDVRKPFHWVYDFIFDRLRMVRREIVIQQFQARQTIKLLEPTIMFLAYSRYRLCTEPIERFDPKICNQHLQECLNMTLCCYKELDDDCSDHKASTLQDVERRCFIESLYQLFNLGTPEALVRGLTLPAKVRENAIFSMTFDICMNYHRGNLYRVLVGLPQLPHILCAVAAYKLQMIRRQLLDIFTHAYNNKQLTVPTAYLLRLTLVEEPQVLTEMCGHYNIAVTADRKAVHFNKTVVNSTVETIKTQREPFIEAKLQRIYLPEVLLLKKLWL</sequence>
<dbReference type="InterPro" id="IPR005062">
    <property type="entry name" value="SAC3/GANP/THP3_conserved"/>
</dbReference>
<dbReference type="GO" id="GO:0005813">
    <property type="term" value="C:centrosome"/>
    <property type="evidence" value="ECO:0007669"/>
    <property type="project" value="TreeGrafter"/>
</dbReference>
<dbReference type="Gene3D" id="1.25.40.990">
    <property type="match status" value="1"/>
</dbReference>
<dbReference type="GO" id="GO:0051225">
    <property type="term" value="P:spindle assembly"/>
    <property type="evidence" value="ECO:0007669"/>
    <property type="project" value="TreeGrafter"/>
</dbReference>
<dbReference type="PANTHER" id="PTHR12436">
    <property type="entry name" value="80 KDA MCM3-ASSOCIATED PROTEIN"/>
    <property type="match status" value="1"/>
</dbReference>
<feature type="domain" description="SAC3/GANP/THP3 conserved" evidence="1">
    <location>
        <begin position="15"/>
        <end position="310"/>
    </location>
</feature>
<name>A0AAD4K0F0_9MUSC</name>
<organism evidence="2 3">
    <name type="scientific">Drosophila rubida</name>
    <dbReference type="NCBI Taxonomy" id="30044"/>
    <lineage>
        <taxon>Eukaryota</taxon>
        <taxon>Metazoa</taxon>
        <taxon>Ecdysozoa</taxon>
        <taxon>Arthropoda</taxon>
        <taxon>Hexapoda</taxon>
        <taxon>Insecta</taxon>
        <taxon>Pterygota</taxon>
        <taxon>Neoptera</taxon>
        <taxon>Endopterygota</taxon>
        <taxon>Diptera</taxon>
        <taxon>Brachycera</taxon>
        <taxon>Muscomorpha</taxon>
        <taxon>Ephydroidea</taxon>
        <taxon>Drosophilidae</taxon>
        <taxon>Drosophila</taxon>
    </lineage>
</organism>
<accession>A0AAD4K0F0</accession>
<evidence type="ECO:0000313" key="2">
    <source>
        <dbReference type="EMBL" id="KAH8371307.1"/>
    </source>
</evidence>
<gene>
    <name evidence="2" type="ORF">KR093_006847</name>
</gene>
<dbReference type="Pfam" id="PF03399">
    <property type="entry name" value="SAC3_GANP"/>
    <property type="match status" value="1"/>
</dbReference>
<dbReference type="GO" id="GO:0051298">
    <property type="term" value="P:centrosome duplication"/>
    <property type="evidence" value="ECO:0007669"/>
    <property type="project" value="TreeGrafter"/>
</dbReference>
<dbReference type="PANTHER" id="PTHR12436:SF38">
    <property type="entry name" value="SAC3 DOMAIN-CONTAINING PROTEIN 1"/>
    <property type="match status" value="1"/>
</dbReference>
<dbReference type="InterPro" id="IPR045107">
    <property type="entry name" value="SAC3/GANP/THP3"/>
</dbReference>
<proteinExistence type="predicted"/>
<comment type="caution">
    <text evidence="2">The sequence shown here is derived from an EMBL/GenBank/DDBJ whole genome shotgun (WGS) entry which is preliminary data.</text>
</comment>
<dbReference type="EMBL" id="JAJJHW010002585">
    <property type="protein sequence ID" value="KAH8371307.1"/>
    <property type="molecule type" value="Genomic_DNA"/>
</dbReference>
<dbReference type="Proteomes" id="UP001200034">
    <property type="component" value="Unassembled WGS sequence"/>
</dbReference>
<keyword evidence="3" id="KW-1185">Reference proteome</keyword>
<dbReference type="GO" id="GO:0005634">
    <property type="term" value="C:nucleus"/>
    <property type="evidence" value="ECO:0007669"/>
    <property type="project" value="TreeGrafter"/>
</dbReference>
<dbReference type="AlphaFoldDB" id="A0AAD4K0F0"/>
<evidence type="ECO:0000313" key="3">
    <source>
        <dbReference type="Proteomes" id="UP001200034"/>
    </source>
</evidence>
<reference evidence="2" key="1">
    <citation type="journal article" date="2021" name="Mol. Ecol. Resour.">
        <title>Phylogenomic analyses of the genus Drosophila reveals genomic signals of climate adaptation.</title>
        <authorList>
            <person name="Li F."/>
            <person name="Rane R.V."/>
            <person name="Luria V."/>
            <person name="Xiong Z."/>
            <person name="Chen J."/>
            <person name="Li Z."/>
            <person name="Catullo R.A."/>
            <person name="Griffin P.C."/>
            <person name="Schiffer M."/>
            <person name="Pearce S."/>
            <person name="Lee S.F."/>
            <person name="McElroy K."/>
            <person name="Stocker A."/>
            <person name="Shirriffs J."/>
            <person name="Cockerell F."/>
            <person name="Coppin C."/>
            <person name="Sgro C.M."/>
            <person name="Karger A."/>
            <person name="Cain J.W."/>
            <person name="Weber J.A."/>
            <person name="Santpere G."/>
            <person name="Kirschner M.W."/>
            <person name="Hoffmann A.A."/>
            <person name="Oakeshott J.G."/>
            <person name="Zhang G."/>
        </authorList>
    </citation>
    <scope>NUCLEOTIDE SEQUENCE</scope>
    <source>
        <strain evidence="2">BGI-SZ-2011g</strain>
    </source>
</reference>